<evidence type="ECO:0000256" key="1">
    <source>
        <dbReference type="SAM" id="MobiDB-lite"/>
    </source>
</evidence>
<dbReference type="OrthoDB" id="6931295at2759"/>
<protein>
    <submittedName>
        <fullName evidence="2">Uncharacterized protein</fullName>
    </submittedName>
</protein>
<comment type="caution">
    <text evidence="2">The sequence shown here is derived from an EMBL/GenBank/DDBJ whole genome shotgun (WGS) entry which is preliminary data.</text>
</comment>
<accession>A0A4C1V6B9</accession>
<gene>
    <name evidence="2" type="ORF">EVAR_7403_1</name>
</gene>
<name>A0A4C1V6B9_EUMVA</name>
<organism evidence="2 3">
    <name type="scientific">Eumeta variegata</name>
    <name type="common">Bagworm moth</name>
    <name type="synonym">Eumeta japonica</name>
    <dbReference type="NCBI Taxonomy" id="151549"/>
    <lineage>
        <taxon>Eukaryota</taxon>
        <taxon>Metazoa</taxon>
        <taxon>Ecdysozoa</taxon>
        <taxon>Arthropoda</taxon>
        <taxon>Hexapoda</taxon>
        <taxon>Insecta</taxon>
        <taxon>Pterygota</taxon>
        <taxon>Neoptera</taxon>
        <taxon>Endopterygota</taxon>
        <taxon>Lepidoptera</taxon>
        <taxon>Glossata</taxon>
        <taxon>Ditrysia</taxon>
        <taxon>Tineoidea</taxon>
        <taxon>Psychidae</taxon>
        <taxon>Oiketicinae</taxon>
        <taxon>Eumeta</taxon>
    </lineage>
</organism>
<evidence type="ECO:0000313" key="2">
    <source>
        <dbReference type="EMBL" id="GBP34351.1"/>
    </source>
</evidence>
<feature type="region of interest" description="Disordered" evidence="1">
    <location>
        <begin position="183"/>
        <end position="208"/>
    </location>
</feature>
<proteinExistence type="predicted"/>
<reference evidence="2 3" key="1">
    <citation type="journal article" date="2019" name="Commun. Biol.">
        <title>The bagworm genome reveals a unique fibroin gene that provides high tensile strength.</title>
        <authorList>
            <person name="Kono N."/>
            <person name="Nakamura H."/>
            <person name="Ohtoshi R."/>
            <person name="Tomita M."/>
            <person name="Numata K."/>
            <person name="Arakawa K."/>
        </authorList>
    </citation>
    <scope>NUCLEOTIDE SEQUENCE [LARGE SCALE GENOMIC DNA]</scope>
</reference>
<dbReference type="AlphaFoldDB" id="A0A4C1V6B9"/>
<sequence>MDGPPDDTGQPPTNVLPSLLAPPSPALFVTVSHAITMSCSEDEINKKKAYRKYVLMIETSPSAGSVLHPVSFEKILQSANVNDKVKKIGRNCIVLSFLNPTAANTFLCNPLLALKSLRAFIPSINIIRLGLVPAVPSDWSPEKILVALWFQKLAVRILRLQKKHPAIGKSYANAAVSSLSNTTAQKSPLSNSSSSYKNHPLEGSSVSA</sequence>
<dbReference type="Proteomes" id="UP000299102">
    <property type="component" value="Unassembled WGS sequence"/>
</dbReference>
<evidence type="ECO:0000313" key="3">
    <source>
        <dbReference type="Proteomes" id="UP000299102"/>
    </source>
</evidence>
<keyword evidence="3" id="KW-1185">Reference proteome</keyword>
<dbReference type="EMBL" id="BGZK01000287">
    <property type="protein sequence ID" value="GBP34351.1"/>
    <property type="molecule type" value="Genomic_DNA"/>
</dbReference>